<gene>
    <name evidence="1" type="ORF">CEURO_LOCUS17000</name>
</gene>
<dbReference type="Proteomes" id="UP001152484">
    <property type="component" value="Unassembled WGS sequence"/>
</dbReference>
<keyword evidence="2" id="KW-1185">Reference proteome</keyword>
<name>A0A9P0ZP54_CUSEU</name>
<proteinExistence type="predicted"/>
<protein>
    <submittedName>
        <fullName evidence="1">Uncharacterized protein</fullName>
    </submittedName>
</protein>
<reference evidence="1" key="1">
    <citation type="submission" date="2022-07" db="EMBL/GenBank/DDBJ databases">
        <authorList>
            <person name="Macas J."/>
            <person name="Novak P."/>
            <person name="Neumann P."/>
        </authorList>
    </citation>
    <scope>NUCLEOTIDE SEQUENCE</scope>
</reference>
<dbReference type="AlphaFoldDB" id="A0A9P0ZP54"/>
<accession>A0A9P0ZP54</accession>
<sequence>MGSVVFTDDMEAFLNPSSIKVYPLMCTTLINIVSKASRILAAIESTRPRCTSGMESLCSLNKAIEELKSIINQCTQSSKLYLALRGDIIHSRCIRSRRLMEASLDDIQNMVPLSLASQVCELGADLRASTFIIEGAEQEAAKAVKEILYNQFVAKSEVEEWVKVAMSLLNINTPKALLVEKKSITMMLHNLGDGQKKTILTFLLHLLRKHGKQIVETYSSQK</sequence>
<dbReference type="OrthoDB" id="10064100at2759"/>
<dbReference type="EMBL" id="CAMAPE010000048">
    <property type="protein sequence ID" value="CAH9105677.1"/>
    <property type="molecule type" value="Genomic_DNA"/>
</dbReference>
<evidence type="ECO:0000313" key="2">
    <source>
        <dbReference type="Proteomes" id="UP001152484"/>
    </source>
</evidence>
<comment type="caution">
    <text evidence="1">The sequence shown here is derived from an EMBL/GenBank/DDBJ whole genome shotgun (WGS) entry which is preliminary data.</text>
</comment>
<evidence type="ECO:0000313" key="1">
    <source>
        <dbReference type="EMBL" id="CAH9105677.1"/>
    </source>
</evidence>
<organism evidence="1 2">
    <name type="scientific">Cuscuta europaea</name>
    <name type="common">European dodder</name>
    <dbReference type="NCBI Taxonomy" id="41803"/>
    <lineage>
        <taxon>Eukaryota</taxon>
        <taxon>Viridiplantae</taxon>
        <taxon>Streptophyta</taxon>
        <taxon>Embryophyta</taxon>
        <taxon>Tracheophyta</taxon>
        <taxon>Spermatophyta</taxon>
        <taxon>Magnoliopsida</taxon>
        <taxon>eudicotyledons</taxon>
        <taxon>Gunneridae</taxon>
        <taxon>Pentapetalae</taxon>
        <taxon>asterids</taxon>
        <taxon>lamiids</taxon>
        <taxon>Solanales</taxon>
        <taxon>Convolvulaceae</taxon>
        <taxon>Cuscuteae</taxon>
        <taxon>Cuscuta</taxon>
        <taxon>Cuscuta subgen. Cuscuta</taxon>
    </lineage>
</organism>